<dbReference type="InterPro" id="IPR044839">
    <property type="entry name" value="NDR1-like"/>
</dbReference>
<keyword evidence="3 6" id="KW-1133">Transmembrane helix</keyword>
<dbReference type="Proteomes" id="UP000295252">
    <property type="component" value="Unassembled WGS sequence"/>
</dbReference>
<dbReference type="InterPro" id="IPR004864">
    <property type="entry name" value="LEA_2"/>
</dbReference>
<feature type="compositionally biased region" description="Basic and acidic residues" evidence="5">
    <location>
        <begin position="24"/>
        <end position="36"/>
    </location>
</feature>
<evidence type="ECO:0000256" key="5">
    <source>
        <dbReference type="SAM" id="MobiDB-lite"/>
    </source>
</evidence>
<dbReference type="OrthoDB" id="1894389at2759"/>
<dbReference type="SUPFAM" id="SSF117070">
    <property type="entry name" value="LEA14-like"/>
    <property type="match status" value="1"/>
</dbReference>
<dbReference type="OMA" id="MAGKENQ"/>
<keyword evidence="2 6" id="KW-0812">Transmembrane</keyword>
<dbReference type="STRING" id="49390.A0A068VII6"/>
<evidence type="ECO:0000256" key="3">
    <source>
        <dbReference type="ARBA" id="ARBA00022989"/>
    </source>
</evidence>
<dbReference type="PhylomeDB" id="A0A068VII6"/>
<dbReference type="EMBL" id="HG740510">
    <property type="protein sequence ID" value="CDP20615.1"/>
    <property type="molecule type" value="Genomic_DNA"/>
</dbReference>
<dbReference type="Pfam" id="PF03168">
    <property type="entry name" value="LEA_2"/>
    <property type="match status" value="1"/>
</dbReference>
<protein>
    <submittedName>
        <fullName evidence="8">DH200=94 genomic scaffold, scaffold_1426</fullName>
    </submittedName>
</protein>
<dbReference type="PANTHER" id="PTHR31234:SF2">
    <property type="entry name" value="OS05G0199100 PROTEIN"/>
    <property type="match status" value="1"/>
</dbReference>
<sequence>MAGKENQSPHPLVPGPANGTYVRTGDDEAGRGGSRELRRQKRKKYLLYFVAFVIFQTGVILIFTMTIMKVRTPRFRVRSATFDAFNVSRQPNNRTFDISMNAQVGVKNANFGRYKYQGTTMTFLYRGSQVGEGVIQKSSVGWRSTKKFNVAVQLTSDNFTSDSQLAADLNANILRLTSQAELKGKVALTFIFNKKKSAKMNCTMDVFLTTEQLANISCD</sequence>
<proteinExistence type="predicted"/>
<evidence type="ECO:0000313" key="9">
    <source>
        <dbReference type="Proteomes" id="UP000295252"/>
    </source>
</evidence>
<gene>
    <name evidence="8" type="ORF">GSCOC_T00008216001</name>
</gene>
<evidence type="ECO:0000256" key="4">
    <source>
        <dbReference type="ARBA" id="ARBA00023136"/>
    </source>
</evidence>
<dbReference type="GO" id="GO:0005886">
    <property type="term" value="C:plasma membrane"/>
    <property type="evidence" value="ECO:0007669"/>
    <property type="project" value="TreeGrafter"/>
</dbReference>
<feature type="transmembrane region" description="Helical" evidence="6">
    <location>
        <begin position="45"/>
        <end position="68"/>
    </location>
</feature>
<evidence type="ECO:0000256" key="6">
    <source>
        <dbReference type="SAM" id="Phobius"/>
    </source>
</evidence>
<comment type="subcellular location">
    <subcellularLocation>
        <location evidence="1">Membrane</location>
        <topology evidence="1">Single-pass membrane protein</topology>
    </subcellularLocation>
</comment>
<organism evidence="8 9">
    <name type="scientific">Coffea canephora</name>
    <name type="common">Robusta coffee</name>
    <dbReference type="NCBI Taxonomy" id="49390"/>
    <lineage>
        <taxon>Eukaryota</taxon>
        <taxon>Viridiplantae</taxon>
        <taxon>Streptophyta</taxon>
        <taxon>Embryophyta</taxon>
        <taxon>Tracheophyta</taxon>
        <taxon>Spermatophyta</taxon>
        <taxon>Magnoliopsida</taxon>
        <taxon>eudicotyledons</taxon>
        <taxon>Gunneridae</taxon>
        <taxon>Pentapetalae</taxon>
        <taxon>asterids</taxon>
        <taxon>lamiids</taxon>
        <taxon>Gentianales</taxon>
        <taxon>Rubiaceae</taxon>
        <taxon>Ixoroideae</taxon>
        <taxon>Gardenieae complex</taxon>
        <taxon>Bertiereae - Coffeeae clade</taxon>
        <taxon>Coffeeae</taxon>
        <taxon>Coffea</taxon>
    </lineage>
</organism>
<evidence type="ECO:0000313" key="8">
    <source>
        <dbReference type="EMBL" id="CDP20615.1"/>
    </source>
</evidence>
<dbReference type="AlphaFoldDB" id="A0A068VII6"/>
<dbReference type="Gramene" id="CDP20615">
    <property type="protein sequence ID" value="CDP20615"/>
    <property type="gene ID" value="GSCOC_T00008216001"/>
</dbReference>
<dbReference type="InParanoid" id="A0A068VII6"/>
<keyword evidence="4 6" id="KW-0472">Membrane</keyword>
<evidence type="ECO:0000256" key="2">
    <source>
        <dbReference type="ARBA" id="ARBA00022692"/>
    </source>
</evidence>
<accession>A0A068VII6</accession>
<reference evidence="9" key="1">
    <citation type="journal article" date="2014" name="Science">
        <title>The coffee genome provides insight into the convergent evolution of caffeine biosynthesis.</title>
        <authorList>
            <person name="Denoeud F."/>
            <person name="Carretero-Paulet L."/>
            <person name="Dereeper A."/>
            <person name="Droc G."/>
            <person name="Guyot R."/>
            <person name="Pietrella M."/>
            <person name="Zheng C."/>
            <person name="Alberti A."/>
            <person name="Anthony F."/>
            <person name="Aprea G."/>
            <person name="Aury J.M."/>
            <person name="Bento P."/>
            <person name="Bernard M."/>
            <person name="Bocs S."/>
            <person name="Campa C."/>
            <person name="Cenci A."/>
            <person name="Combes M.C."/>
            <person name="Crouzillat D."/>
            <person name="Da Silva C."/>
            <person name="Daddiego L."/>
            <person name="De Bellis F."/>
            <person name="Dussert S."/>
            <person name="Garsmeur O."/>
            <person name="Gayraud T."/>
            <person name="Guignon V."/>
            <person name="Jahn K."/>
            <person name="Jamilloux V."/>
            <person name="Joet T."/>
            <person name="Labadie K."/>
            <person name="Lan T."/>
            <person name="Leclercq J."/>
            <person name="Lepelley M."/>
            <person name="Leroy T."/>
            <person name="Li L.T."/>
            <person name="Librado P."/>
            <person name="Lopez L."/>
            <person name="Munoz A."/>
            <person name="Noel B."/>
            <person name="Pallavicini A."/>
            <person name="Perrotta G."/>
            <person name="Poncet V."/>
            <person name="Pot D."/>
            <person name="Priyono X."/>
            <person name="Rigoreau M."/>
            <person name="Rouard M."/>
            <person name="Rozas J."/>
            <person name="Tranchant-Dubreuil C."/>
            <person name="VanBuren R."/>
            <person name="Zhang Q."/>
            <person name="Andrade A.C."/>
            <person name="Argout X."/>
            <person name="Bertrand B."/>
            <person name="de Kochko A."/>
            <person name="Graziosi G."/>
            <person name="Henry R.J."/>
            <person name="Jayarama X."/>
            <person name="Ming R."/>
            <person name="Nagai C."/>
            <person name="Rounsley S."/>
            <person name="Sankoff D."/>
            <person name="Giuliano G."/>
            <person name="Albert V.A."/>
            <person name="Wincker P."/>
            <person name="Lashermes P."/>
        </authorList>
    </citation>
    <scope>NUCLEOTIDE SEQUENCE [LARGE SCALE GENOMIC DNA]</scope>
    <source>
        <strain evidence="9">cv. DH200-94</strain>
    </source>
</reference>
<dbReference type="Gene3D" id="2.60.40.1820">
    <property type="match status" value="1"/>
</dbReference>
<name>A0A068VII6_COFCA</name>
<dbReference type="GO" id="GO:0098542">
    <property type="term" value="P:defense response to other organism"/>
    <property type="evidence" value="ECO:0007669"/>
    <property type="project" value="InterPro"/>
</dbReference>
<keyword evidence="9" id="KW-1185">Reference proteome</keyword>
<evidence type="ECO:0000259" key="7">
    <source>
        <dbReference type="Pfam" id="PF03168"/>
    </source>
</evidence>
<feature type="domain" description="Late embryogenesis abundant protein LEA-2 subgroup" evidence="7">
    <location>
        <begin position="104"/>
        <end position="202"/>
    </location>
</feature>
<evidence type="ECO:0000256" key="1">
    <source>
        <dbReference type="ARBA" id="ARBA00004167"/>
    </source>
</evidence>
<dbReference type="PANTHER" id="PTHR31234">
    <property type="entry name" value="LATE EMBRYOGENESIS ABUNDANT (LEA) HYDROXYPROLINE-RICH GLYCOPROTEIN FAMILY"/>
    <property type="match status" value="1"/>
</dbReference>
<feature type="region of interest" description="Disordered" evidence="5">
    <location>
        <begin position="1"/>
        <end position="36"/>
    </location>
</feature>